<evidence type="ECO:0000256" key="1">
    <source>
        <dbReference type="SAM" id="Phobius"/>
    </source>
</evidence>
<accession>A0A8C6B4C5</accession>
<keyword evidence="3" id="KW-1185">Reference proteome</keyword>
<feature type="transmembrane region" description="Helical" evidence="1">
    <location>
        <begin position="20"/>
        <end position="44"/>
    </location>
</feature>
<reference evidence="2" key="1">
    <citation type="submission" date="2025-08" db="UniProtKB">
        <authorList>
            <consortium name="Ensembl"/>
        </authorList>
    </citation>
    <scope>IDENTIFICATION</scope>
</reference>
<dbReference type="Ensembl" id="ENSMMNT00015011922.1">
    <property type="protein sequence ID" value="ENSMMNP00015010890.1"/>
    <property type="gene ID" value="ENSMMNG00015008096.1"/>
</dbReference>
<feature type="transmembrane region" description="Helical" evidence="1">
    <location>
        <begin position="56"/>
        <end position="74"/>
    </location>
</feature>
<sequence>MLNIYSCAFGCLYIFFAKMFIHILCSFFLIGLFVFLLLTCMSFLYILDVNPLSDIWFANIFSHSASCLFILIMFSFAVQKLFKLFSYIPTCLFLLLLLVL</sequence>
<evidence type="ECO:0000313" key="3">
    <source>
        <dbReference type="Proteomes" id="UP000694561"/>
    </source>
</evidence>
<organism evidence="2 3">
    <name type="scientific">Monodon monoceros</name>
    <name type="common">Narwhal</name>
    <name type="synonym">Ceratodon monodon</name>
    <dbReference type="NCBI Taxonomy" id="40151"/>
    <lineage>
        <taxon>Eukaryota</taxon>
        <taxon>Metazoa</taxon>
        <taxon>Chordata</taxon>
        <taxon>Craniata</taxon>
        <taxon>Vertebrata</taxon>
        <taxon>Euteleostomi</taxon>
        <taxon>Mammalia</taxon>
        <taxon>Eutheria</taxon>
        <taxon>Laurasiatheria</taxon>
        <taxon>Artiodactyla</taxon>
        <taxon>Whippomorpha</taxon>
        <taxon>Cetacea</taxon>
        <taxon>Odontoceti</taxon>
        <taxon>Monodontidae</taxon>
        <taxon>Monodon</taxon>
    </lineage>
</organism>
<keyword evidence="1" id="KW-0472">Membrane</keyword>
<evidence type="ECO:0000313" key="2">
    <source>
        <dbReference type="Ensembl" id="ENSMMNP00015010890.1"/>
    </source>
</evidence>
<keyword evidence="1" id="KW-0812">Transmembrane</keyword>
<keyword evidence="1" id="KW-1133">Transmembrane helix</keyword>
<protein>
    <submittedName>
        <fullName evidence="2">Uncharacterized protein</fullName>
    </submittedName>
</protein>
<dbReference type="GeneTree" id="ENSGT01130000278724"/>
<name>A0A8C6B4C5_MONMO</name>
<feature type="transmembrane region" description="Helical" evidence="1">
    <location>
        <begin position="81"/>
        <end position="99"/>
    </location>
</feature>
<dbReference type="Proteomes" id="UP000694561">
    <property type="component" value="Unplaced"/>
</dbReference>
<reference evidence="2" key="2">
    <citation type="submission" date="2025-09" db="UniProtKB">
        <authorList>
            <consortium name="Ensembl"/>
        </authorList>
    </citation>
    <scope>IDENTIFICATION</scope>
</reference>
<dbReference type="AlphaFoldDB" id="A0A8C6B4C5"/>
<proteinExistence type="predicted"/>